<dbReference type="UniPathway" id="UPA00028">
    <property type="reaction ID" value="UER00002"/>
</dbReference>
<feature type="binding site" evidence="9">
    <location>
        <position position="57"/>
    </location>
    <ligand>
        <name>substrate</name>
    </ligand>
</feature>
<comment type="caution">
    <text evidence="9">Lacks conserved residue(s) required for the propagation of feature annotation.</text>
</comment>
<dbReference type="PIRSF" id="PIRSF006246">
    <property type="entry name" value="Asp_decarbox"/>
    <property type="match status" value="1"/>
</dbReference>
<evidence type="ECO:0000256" key="3">
    <source>
        <dbReference type="ARBA" id="ARBA00022793"/>
    </source>
</evidence>
<feature type="chain" id="PRO_5017499572" description="Aspartate 1-decarboxylase alpha chain" evidence="9 12">
    <location>
        <begin position="25"/>
        <end position="142"/>
    </location>
</feature>
<dbReference type="PANTHER" id="PTHR21012">
    <property type="entry name" value="ASPARTATE 1-DECARBOXYLASE"/>
    <property type="match status" value="1"/>
</dbReference>
<dbReference type="RefSeq" id="WP_120749216.1">
    <property type="nucleotide sequence ID" value="NZ_RBAH01000016.1"/>
</dbReference>
<dbReference type="SUPFAM" id="SSF50692">
    <property type="entry name" value="ADC-like"/>
    <property type="match status" value="1"/>
</dbReference>
<evidence type="ECO:0000256" key="2">
    <source>
        <dbReference type="ARBA" id="ARBA00022655"/>
    </source>
</evidence>
<dbReference type="InterPro" id="IPR009010">
    <property type="entry name" value="Asp_de-COase-like_dom_sf"/>
</dbReference>
<keyword evidence="3 9" id="KW-0210">Decarboxylase</keyword>
<dbReference type="InterPro" id="IPR003190">
    <property type="entry name" value="Asp_decarbox"/>
</dbReference>
<evidence type="ECO:0000256" key="9">
    <source>
        <dbReference type="HAMAP-Rule" id="MF_00446"/>
    </source>
</evidence>
<keyword evidence="6 9" id="KW-0456">Lyase</keyword>
<dbReference type="NCBIfam" id="TIGR00223">
    <property type="entry name" value="panD"/>
    <property type="match status" value="1"/>
</dbReference>
<evidence type="ECO:0000256" key="1">
    <source>
        <dbReference type="ARBA" id="ARBA00022490"/>
    </source>
</evidence>
<feature type="chain" id="PRO_5017499571" description="Aspartate 1-decarboxylase beta chain" evidence="9 12">
    <location>
        <begin position="1"/>
        <end position="24"/>
    </location>
</feature>
<keyword evidence="14" id="KW-1185">Reference proteome</keyword>
<dbReference type="GO" id="GO:0006523">
    <property type="term" value="P:alanine biosynthetic process"/>
    <property type="evidence" value="ECO:0007669"/>
    <property type="project" value="InterPro"/>
</dbReference>
<comment type="subunit">
    <text evidence="9">Heterooctamer of four alpha and four beta subunits.</text>
</comment>
<feature type="active site" description="Proton donor" evidence="9 10">
    <location>
        <position position="58"/>
    </location>
</feature>
<evidence type="ECO:0000256" key="12">
    <source>
        <dbReference type="PIRSR" id="PIRSR006246-5"/>
    </source>
</evidence>
<dbReference type="EC" id="4.1.1.11" evidence="9"/>
<feature type="modified residue" description="Pyruvic acid (Ser)" evidence="9 11">
    <location>
        <position position="25"/>
    </location>
</feature>
<comment type="pathway">
    <text evidence="9">Cofactor biosynthesis; (R)-pantothenate biosynthesis; beta-alanine from L-aspartate: step 1/1.</text>
</comment>
<comment type="similarity">
    <text evidence="9">Belongs to the PanD family.</text>
</comment>
<evidence type="ECO:0000256" key="5">
    <source>
        <dbReference type="ARBA" id="ARBA00023145"/>
    </source>
</evidence>
<reference evidence="13 14" key="1">
    <citation type="journal article" date="2007" name="Int. J. Syst. Evol. Microbiol.">
        <title>Paenibacillus ginsengarvi sp. nov., isolated from soil from ginseng cultivation.</title>
        <authorList>
            <person name="Yoon M.H."/>
            <person name="Ten L.N."/>
            <person name="Im W.T."/>
        </authorList>
    </citation>
    <scope>NUCLEOTIDE SEQUENCE [LARGE SCALE GENOMIC DNA]</scope>
    <source>
        <strain evidence="13 14">KCTC 13059</strain>
    </source>
</reference>
<proteinExistence type="inferred from homology"/>
<dbReference type="GO" id="GO:0005829">
    <property type="term" value="C:cytosol"/>
    <property type="evidence" value="ECO:0007669"/>
    <property type="project" value="TreeGrafter"/>
</dbReference>
<keyword evidence="2 9" id="KW-0566">Pantothenate biosynthesis</keyword>
<gene>
    <name evidence="9" type="primary">panD</name>
    <name evidence="13" type="ORF">D7M11_21000</name>
</gene>
<evidence type="ECO:0000256" key="4">
    <source>
        <dbReference type="ARBA" id="ARBA00022813"/>
    </source>
</evidence>
<organism evidence="13 14">
    <name type="scientific">Paenibacillus ginsengarvi</name>
    <dbReference type="NCBI Taxonomy" id="400777"/>
    <lineage>
        <taxon>Bacteria</taxon>
        <taxon>Bacillati</taxon>
        <taxon>Bacillota</taxon>
        <taxon>Bacilli</taxon>
        <taxon>Bacillales</taxon>
        <taxon>Paenibacillaceae</taxon>
        <taxon>Paenibacillus</taxon>
    </lineage>
</organism>
<dbReference type="PANTHER" id="PTHR21012:SF0">
    <property type="entry name" value="ASPARTATE 1-DECARBOXYLASE"/>
    <property type="match status" value="1"/>
</dbReference>
<dbReference type="GO" id="GO:0015940">
    <property type="term" value="P:pantothenate biosynthetic process"/>
    <property type="evidence" value="ECO:0007669"/>
    <property type="project" value="UniProtKB-UniRule"/>
</dbReference>
<dbReference type="CDD" id="cd06919">
    <property type="entry name" value="Asp_decarbox"/>
    <property type="match status" value="1"/>
</dbReference>
<evidence type="ECO:0000256" key="8">
    <source>
        <dbReference type="ARBA" id="ARBA00023317"/>
    </source>
</evidence>
<comment type="PTM">
    <text evidence="9 11">Is synthesized initially as an inactive proenzyme, which is activated by self-cleavage at a specific serine bond to produce a beta-subunit with a hydroxyl group at its C-terminus and an alpha-subunit with a pyruvoyl group at its N-terminus.</text>
</comment>
<keyword evidence="8 9" id="KW-0670">Pyruvate</keyword>
<keyword evidence="1 9" id="KW-0963">Cytoplasm</keyword>
<name>A0A3B0C3P0_9BACL</name>
<evidence type="ECO:0000313" key="13">
    <source>
        <dbReference type="EMBL" id="RKN79161.1"/>
    </source>
</evidence>
<evidence type="ECO:0000256" key="6">
    <source>
        <dbReference type="ARBA" id="ARBA00023239"/>
    </source>
</evidence>
<evidence type="ECO:0000313" key="14">
    <source>
        <dbReference type="Proteomes" id="UP000282311"/>
    </source>
</evidence>
<keyword evidence="5 9" id="KW-0865">Zymogen</keyword>
<evidence type="ECO:0000256" key="7">
    <source>
        <dbReference type="ARBA" id="ARBA00023270"/>
    </source>
</evidence>
<accession>A0A3B0C3P0</accession>
<comment type="cofactor">
    <cofactor evidence="9 10">
        <name>pyruvate</name>
        <dbReference type="ChEBI" id="CHEBI:15361"/>
    </cofactor>
    <text evidence="9 10">Binds 1 pyruvoyl group covalently per subunit.</text>
</comment>
<comment type="subcellular location">
    <subcellularLocation>
        <location evidence="9">Cytoplasm</location>
    </subcellularLocation>
</comment>
<evidence type="ECO:0000256" key="10">
    <source>
        <dbReference type="PIRSR" id="PIRSR006246-1"/>
    </source>
</evidence>
<comment type="function">
    <text evidence="9">Catalyzes the pyruvoyl-dependent decarboxylation of aspartate to produce beta-alanine.</text>
</comment>
<dbReference type="Pfam" id="PF02261">
    <property type="entry name" value="Asp_decarbox"/>
    <property type="match status" value="1"/>
</dbReference>
<dbReference type="GO" id="GO:0004068">
    <property type="term" value="F:aspartate 1-decarboxylase activity"/>
    <property type="evidence" value="ECO:0007669"/>
    <property type="project" value="UniProtKB-UniRule"/>
</dbReference>
<comment type="caution">
    <text evidence="13">The sequence shown here is derived from an EMBL/GenBank/DDBJ whole genome shotgun (WGS) entry which is preliminary data.</text>
</comment>
<dbReference type="EMBL" id="RBAH01000016">
    <property type="protein sequence ID" value="RKN79161.1"/>
    <property type="molecule type" value="Genomic_DNA"/>
</dbReference>
<keyword evidence="4 9" id="KW-0068">Autocatalytic cleavage</keyword>
<protein>
    <recommendedName>
        <fullName evidence="9">Aspartate 1-decarboxylase</fullName>
        <ecNumber evidence="9">4.1.1.11</ecNumber>
    </recommendedName>
    <alternativeName>
        <fullName evidence="9">Aspartate alpha-decarboxylase</fullName>
    </alternativeName>
    <component>
        <recommendedName>
            <fullName evidence="9">Aspartate 1-decarboxylase beta chain</fullName>
        </recommendedName>
    </component>
    <component>
        <recommendedName>
            <fullName evidence="9">Aspartate 1-decarboxylase alpha chain</fullName>
        </recommendedName>
    </component>
</protein>
<dbReference type="OrthoDB" id="9803983at2"/>
<sequence>MQRLMCKGKIHRATVTEANLDYVGSITIDSLLMKAARIQPYEIVQVTNLRNATRWKTYALPGGDGTGQICLNGPPAHLFQPGDLVIILSMGMFDEKELLELVPTVVFVDRDNRIEKCEDHRLFNEKGDINWDELRPQQMDQI</sequence>
<feature type="active site" description="Schiff-base intermediate with substrate; via pyruvic acid" evidence="9 10">
    <location>
        <position position="25"/>
    </location>
</feature>
<keyword evidence="7 9" id="KW-0704">Schiff base</keyword>
<dbReference type="Proteomes" id="UP000282311">
    <property type="component" value="Unassembled WGS sequence"/>
</dbReference>
<dbReference type="HAMAP" id="MF_00446">
    <property type="entry name" value="PanD"/>
    <property type="match status" value="1"/>
</dbReference>
<comment type="catalytic activity">
    <reaction evidence="9">
        <text>L-aspartate + H(+) = beta-alanine + CO2</text>
        <dbReference type="Rhea" id="RHEA:19497"/>
        <dbReference type="ChEBI" id="CHEBI:15378"/>
        <dbReference type="ChEBI" id="CHEBI:16526"/>
        <dbReference type="ChEBI" id="CHEBI:29991"/>
        <dbReference type="ChEBI" id="CHEBI:57966"/>
        <dbReference type="EC" id="4.1.1.11"/>
    </reaction>
</comment>
<dbReference type="AlphaFoldDB" id="A0A3B0C3P0"/>
<dbReference type="Gene3D" id="2.40.40.20">
    <property type="match status" value="1"/>
</dbReference>
<evidence type="ECO:0000256" key="11">
    <source>
        <dbReference type="PIRSR" id="PIRSR006246-3"/>
    </source>
</evidence>